<proteinExistence type="inferred from homology"/>
<dbReference type="PANTHER" id="PTHR18964">
    <property type="entry name" value="ROK (REPRESSOR, ORF, KINASE) FAMILY"/>
    <property type="match status" value="1"/>
</dbReference>
<dbReference type="RefSeq" id="WP_417924561.1">
    <property type="nucleotide sequence ID" value="NZ_JBHSFS010000041.1"/>
</dbReference>
<evidence type="ECO:0000256" key="1">
    <source>
        <dbReference type="ARBA" id="ARBA00006479"/>
    </source>
</evidence>
<comment type="caution">
    <text evidence="2">The sequence shown here is derived from an EMBL/GenBank/DDBJ whole genome shotgun (WGS) entry which is preliminary data.</text>
</comment>
<dbReference type="Pfam" id="PF00480">
    <property type="entry name" value="ROK"/>
    <property type="match status" value="1"/>
</dbReference>
<name>A0ABV9BVY5_9ACTN</name>
<protein>
    <submittedName>
        <fullName evidence="2">ROK family protein</fullName>
    </submittedName>
</protein>
<dbReference type="SUPFAM" id="SSF53067">
    <property type="entry name" value="Actin-like ATPase domain"/>
    <property type="match status" value="1"/>
</dbReference>
<organism evidence="2 3">
    <name type="scientific">Streptomyces ehimensis</name>
    <dbReference type="NCBI Taxonomy" id="68195"/>
    <lineage>
        <taxon>Bacteria</taxon>
        <taxon>Bacillati</taxon>
        <taxon>Actinomycetota</taxon>
        <taxon>Actinomycetes</taxon>
        <taxon>Kitasatosporales</taxon>
        <taxon>Streptomycetaceae</taxon>
        <taxon>Streptomyces</taxon>
    </lineage>
</organism>
<keyword evidence="3" id="KW-1185">Reference proteome</keyword>
<dbReference type="Proteomes" id="UP001595990">
    <property type="component" value="Unassembled WGS sequence"/>
</dbReference>
<reference evidence="3" key="1">
    <citation type="journal article" date="2019" name="Int. J. Syst. Evol. Microbiol.">
        <title>The Global Catalogue of Microorganisms (GCM) 10K type strain sequencing project: providing services to taxonomists for standard genome sequencing and annotation.</title>
        <authorList>
            <consortium name="The Broad Institute Genomics Platform"/>
            <consortium name="The Broad Institute Genome Sequencing Center for Infectious Disease"/>
            <person name="Wu L."/>
            <person name="Ma J."/>
        </authorList>
    </citation>
    <scope>NUCLEOTIDE SEQUENCE [LARGE SCALE GENOMIC DNA]</scope>
    <source>
        <strain evidence="3">CECT 8064</strain>
    </source>
</reference>
<evidence type="ECO:0000313" key="2">
    <source>
        <dbReference type="EMBL" id="MFC4518284.1"/>
    </source>
</evidence>
<evidence type="ECO:0000313" key="3">
    <source>
        <dbReference type="Proteomes" id="UP001595990"/>
    </source>
</evidence>
<dbReference type="PANTHER" id="PTHR18964:SF149">
    <property type="entry name" value="BIFUNCTIONAL UDP-N-ACETYLGLUCOSAMINE 2-EPIMERASE_N-ACETYLMANNOSAMINE KINASE"/>
    <property type="match status" value="1"/>
</dbReference>
<dbReference type="EMBL" id="JBHSFS010000041">
    <property type="protein sequence ID" value="MFC4518284.1"/>
    <property type="molecule type" value="Genomic_DNA"/>
</dbReference>
<accession>A0ABV9BVY5</accession>
<dbReference type="InterPro" id="IPR043129">
    <property type="entry name" value="ATPase_NBD"/>
</dbReference>
<comment type="similarity">
    <text evidence="1">Belongs to the ROK (NagC/XylR) family.</text>
</comment>
<gene>
    <name evidence="2" type="ORF">ACFPEN_36125</name>
</gene>
<dbReference type="Gene3D" id="3.30.420.40">
    <property type="match status" value="2"/>
</dbReference>
<sequence length="365" mass="38413">MNPSIVAIDVGGTHLRRARWTETGGLTERTVLPSPGKERHPGEPVDRLQARMVDALCDAVPFEAGVVAGISFGAALDHRSGVVYASAPLWGPAGEPFHLLDALRRRRPDVTWHVINDVTAALVHLAAAPGRARHRRILLATISTGIACRLLDRSTGTIPVDGCGLQGEIGHLPATATLAGRPVELVCDCGTPGHVAAYSSGPGIRRMAEVLRQREPDRWRDSRLGAEHERGTAFEDAFLRALEEGDPLAHDLLTAVTGPVADVLRMALCLSPDIDEVALTGGVAVGLAGHYRRALLGHLERNGLYLTGERAPEWIADRLTVCGPGEADGLVGAGIAALTALRAADPGPSAEIAEAAGHRIGGEPL</sequence>
<dbReference type="InterPro" id="IPR000600">
    <property type="entry name" value="ROK"/>
</dbReference>